<geneLocation type="chloroplast" evidence="10"/>
<protein>
    <submittedName>
        <fullName evidence="10">Envelope membrane protein</fullName>
    </submittedName>
</protein>
<feature type="transmembrane region" description="Helical" evidence="9">
    <location>
        <begin position="141"/>
        <end position="159"/>
    </location>
</feature>
<organism evidence="10">
    <name type="scientific">Codium arenicola</name>
    <dbReference type="NCBI Taxonomy" id="1191365"/>
    <lineage>
        <taxon>Eukaryota</taxon>
        <taxon>Viridiplantae</taxon>
        <taxon>Chlorophyta</taxon>
        <taxon>core chlorophytes</taxon>
        <taxon>Ulvophyceae</taxon>
        <taxon>TCBD clade</taxon>
        <taxon>Bryopsidales</taxon>
        <taxon>Bryopsidineae</taxon>
        <taxon>Codiaceae</taxon>
        <taxon>Codium</taxon>
    </lineage>
</organism>
<dbReference type="EMBL" id="KY819066">
    <property type="protein sequence ID" value="ARO74361.1"/>
    <property type="molecule type" value="Genomic_DNA"/>
</dbReference>
<evidence type="ECO:0000256" key="8">
    <source>
        <dbReference type="ARBA" id="ARBA00043980"/>
    </source>
</evidence>
<feature type="transmembrane region" description="Helical" evidence="9">
    <location>
        <begin position="185"/>
        <end position="204"/>
    </location>
</feature>
<evidence type="ECO:0000256" key="2">
    <source>
        <dbReference type="ARBA" id="ARBA00022448"/>
    </source>
</evidence>
<feature type="transmembrane region" description="Helical" evidence="9">
    <location>
        <begin position="53"/>
        <end position="76"/>
    </location>
</feature>
<dbReference type="GO" id="GO:0016020">
    <property type="term" value="C:membrane"/>
    <property type="evidence" value="ECO:0007669"/>
    <property type="project" value="UniProtKB-SubCell"/>
</dbReference>
<dbReference type="Pfam" id="PF03040">
    <property type="entry name" value="CemA"/>
    <property type="match status" value="1"/>
</dbReference>
<evidence type="ECO:0000256" key="6">
    <source>
        <dbReference type="ARBA" id="ARBA00023065"/>
    </source>
</evidence>
<proteinExistence type="inferred from homology"/>
<dbReference type="GO" id="GO:1902600">
    <property type="term" value="P:proton transmembrane transport"/>
    <property type="evidence" value="ECO:0007669"/>
    <property type="project" value="UniProtKB-KW"/>
</dbReference>
<comment type="subcellular location">
    <subcellularLocation>
        <location evidence="1">Membrane</location>
        <topology evidence="1">Multi-pass membrane protein</topology>
    </subcellularLocation>
</comment>
<evidence type="ECO:0000256" key="4">
    <source>
        <dbReference type="ARBA" id="ARBA00022781"/>
    </source>
</evidence>
<sequence length="263" mass="31789">MNSHKSFEKLGFIPRSICRTTVRFWQQLLNSSNFIVLEEFRFSRYQTIASLKCLVNLILLPYFIYLILYYSIYFFFPETYWFDQISQLNWTKKQQNYLQIQNKQDQHFFDLFLSHSSKSNIESCFYRKLIQTNQNKIHTKFTQLITNFCMFFIFWYLLIKSTPQLIILKSFCLELIYNLSDPKKAFLLIFSTDLLVGFHSSQVWKLSLEIFLSFLNIHLTHDCILLIISIFPVFLDTIFKYWIFRFLNKISPSTVAIYHNMIE</sequence>
<keyword evidence="5 9" id="KW-1133">Transmembrane helix</keyword>
<dbReference type="InterPro" id="IPR004282">
    <property type="entry name" value="CemA"/>
</dbReference>
<name>A0A2P0QHW9_9CHLO</name>
<dbReference type="PANTHER" id="PTHR33650:SF2">
    <property type="entry name" value="CHLOROPLAST ENVELOPE MEMBRANE PROTEIN"/>
    <property type="match status" value="1"/>
</dbReference>
<evidence type="ECO:0000256" key="5">
    <source>
        <dbReference type="ARBA" id="ARBA00022989"/>
    </source>
</evidence>
<keyword evidence="3 9" id="KW-0812">Transmembrane</keyword>
<evidence type="ECO:0000256" key="1">
    <source>
        <dbReference type="ARBA" id="ARBA00004141"/>
    </source>
</evidence>
<feature type="transmembrane region" description="Helical" evidence="9">
    <location>
        <begin position="224"/>
        <end position="243"/>
    </location>
</feature>
<keyword evidence="6" id="KW-0406">Ion transport</keyword>
<accession>A0A2P0QHW9</accession>
<dbReference type="GeneID" id="37276267"/>
<dbReference type="RefSeq" id="YP_009472700.1">
    <property type="nucleotide sequence ID" value="NC_037366.1"/>
</dbReference>
<keyword evidence="4" id="KW-0375">Hydrogen ion transport</keyword>
<keyword evidence="2" id="KW-0813">Transport</keyword>
<evidence type="ECO:0000256" key="7">
    <source>
        <dbReference type="ARBA" id="ARBA00023136"/>
    </source>
</evidence>
<comment type="similarity">
    <text evidence="8">Belongs to the CemA family.</text>
</comment>
<evidence type="ECO:0000313" key="10">
    <source>
        <dbReference type="EMBL" id="ARO74361.1"/>
    </source>
</evidence>
<evidence type="ECO:0000256" key="3">
    <source>
        <dbReference type="ARBA" id="ARBA00022692"/>
    </source>
</evidence>
<reference evidence="10" key="1">
    <citation type="submission" date="2017-03" db="EMBL/GenBank/DDBJ databases">
        <title>Chloroplast genome evolution in siphonous green algae.</title>
        <authorList>
            <person name="Cremen M.C."/>
            <person name="Marcelino V.R."/>
            <person name="Verbruggen H."/>
        </authorList>
    </citation>
    <scope>NUCLEOTIDE SEQUENCE</scope>
</reference>
<gene>
    <name evidence="10" type="primary">cemA</name>
</gene>
<dbReference type="AlphaFoldDB" id="A0A2P0QHW9"/>
<evidence type="ECO:0000256" key="9">
    <source>
        <dbReference type="SAM" id="Phobius"/>
    </source>
</evidence>
<keyword evidence="10" id="KW-0150">Chloroplast</keyword>
<dbReference type="PANTHER" id="PTHR33650">
    <property type="entry name" value="CHLOROPLAST ENVELOPE MEMBRANE PROTEIN-RELATED"/>
    <property type="match status" value="1"/>
</dbReference>
<keyword evidence="10" id="KW-0934">Plastid</keyword>
<keyword evidence="7 9" id="KW-0472">Membrane</keyword>